<name>A0A937ED04_9ACTN</name>
<accession>A0A937ED04</accession>
<organism evidence="3 4">
    <name type="scientific">Streptomyces actinomycinicus</name>
    <dbReference type="NCBI Taxonomy" id="1695166"/>
    <lineage>
        <taxon>Bacteria</taxon>
        <taxon>Bacillati</taxon>
        <taxon>Actinomycetota</taxon>
        <taxon>Actinomycetes</taxon>
        <taxon>Kitasatosporales</taxon>
        <taxon>Streptomycetaceae</taxon>
        <taxon>Streptomyces</taxon>
    </lineage>
</organism>
<keyword evidence="1" id="KW-0472">Membrane</keyword>
<reference evidence="3" key="1">
    <citation type="submission" date="2021-01" db="EMBL/GenBank/DDBJ databases">
        <title>WGS of actinomycetes isolated from Thailand.</title>
        <authorList>
            <person name="Thawai C."/>
        </authorList>
    </citation>
    <scope>NUCLEOTIDE SEQUENCE</scope>
    <source>
        <strain evidence="3">RCU-197</strain>
    </source>
</reference>
<proteinExistence type="predicted"/>
<evidence type="ECO:0000313" key="4">
    <source>
        <dbReference type="Proteomes" id="UP000661858"/>
    </source>
</evidence>
<evidence type="ECO:0000259" key="2">
    <source>
        <dbReference type="Pfam" id="PF12158"/>
    </source>
</evidence>
<evidence type="ECO:0000313" key="3">
    <source>
        <dbReference type="EMBL" id="MBL1080466.1"/>
    </source>
</evidence>
<dbReference type="AlphaFoldDB" id="A0A937ED04"/>
<dbReference type="Proteomes" id="UP000661858">
    <property type="component" value="Unassembled WGS sequence"/>
</dbReference>
<evidence type="ECO:0000256" key="1">
    <source>
        <dbReference type="SAM" id="Phobius"/>
    </source>
</evidence>
<comment type="caution">
    <text evidence="3">The sequence shown here is derived from an EMBL/GenBank/DDBJ whole genome shotgun (WGS) entry which is preliminary data.</text>
</comment>
<gene>
    <name evidence="3" type="ORF">JK359_00485</name>
</gene>
<protein>
    <submittedName>
        <fullName evidence="3">DUF3592 domain-containing protein</fullName>
    </submittedName>
</protein>
<feature type="transmembrane region" description="Helical" evidence="1">
    <location>
        <begin position="6"/>
        <end position="25"/>
    </location>
</feature>
<sequence>MFESFFYAVPALMIVGFATGAFLMLRRARRISVTWERGLQAEGRCLRMYTTTSGGGGDTSVSTTLHHVYEFTTREGRTVRFEEANGPSTVLEGDFVTVRYLPEAPERATALPPARGKLAAGTGCGLVFLGVGIAFCIGFMLLAHTIFAESDGMIP</sequence>
<keyword evidence="1" id="KW-1133">Transmembrane helix</keyword>
<keyword evidence="1" id="KW-0812">Transmembrane</keyword>
<feature type="domain" description="DUF3592" evidence="2">
    <location>
        <begin position="52"/>
        <end position="113"/>
    </location>
</feature>
<dbReference type="InterPro" id="IPR021994">
    <property type="entry name" value="DUF3592"/>
</dbReference>
<dbReference type="RefSeq" id="WP_201830431.1">
    <property type="nucleotide sequence ID" value="NZ_JAERRK010000001.1"/>
</dbReference>
<dbReference type="Pfam" id="PF12158">
    <property type="entry name" value="DUF3592"/>
    <property type="match status" value="1"/>
</dbReference>
<dbReference type="EMBL" id="JAERRK010000001">
    <property type="protein sequence ID" value="MBL1080466.1"/>
    <property type="molecule type" value="Genomic_DNA"/>
</dbReference>
<feature type="transmembrane region" description="Helical" evidence="1">
    <location>
        <begin position="125"/>
        <end position="147"/>
    </location>
</feature>
<keyword evidence="4" id="KW-1185">Reference proteome</keyword>